<evidence type="ECO:0000313" key="1">
    <source>
        <dbReference type="EMBL" id="CAD7668606.1"/>
    </source>
</evidence>
<reference evidence="1" key="1">
    <citation type="submission" date="2020-11" db="EMBL/GenBank/DDBJ databases">
        <authorList>
            <person name="Tran Van P."/>
        </authorList>
    </citation>
    <scope>NUCLEOTIDE SEQUENCE</scope>
</reference>
<gene>
    <name evidence="1" type="ORF">ONB1V03_LOCUS23475</name>
</gene>
<keyword evidence="2" id="KW-1185">Reference proteome</keyword>
<dbReference type="EMBL" id="OC974816">
    <property type="protein sequence ID" value="CAD7668606.1"/>
    <property type="molecule type" value="Genomic_DNA"/>
</dbReference>
<evidence type="ECO:0000313" key="2">
    <source>
        <dbReference type="Proteomes" id="UP000728032"/>
    </source>
</evidence>
<dbReference type="EMBL" id="CAJPVJ010059991">
    <property type="protein sequence ID" value="CAG2184055.1"/>
    <property type="molecule type" value="Genomic_DNA"/>
</dbReference>
<sequence length="50" mass="5605">MPTESMDKIAFITLIALIIAVESLPKHLPIVRKSISDYENDVVLQHKSQA</sequence>
<organism evidence="1">
    <name type="scientific">Oppiella nova</name>
    <dbReference type="NCBI Taxonomy" id="334625"/>
    <lineage>
        <taxon>Eukaryota</taxon>
        <taxon>Metazoa</taxon>
        <taxon>Ecdysozoa</taxon>
        <taxon>Arthropoda</taxon>
        <taxon>Chelicerata</taxon>
        <taxon>Arachnida</taxon>
        <taxon>Acari</taxon>
        <taxon>Acariformes</taxon>
        <taxon>Sarcoptiformes</taxon>
        <taxon>Oribatida</taxon>
        <taxon>Brachypylina</taxon>
        <taxon>Oppioidea</taxon>
        <taxon>Oppiidae</taxon>
        <taxon>Oppiella</taxon>
    </lineage>
</organism>
<dbReference type="Proteomes" id="UP000728032">
    <property type="component" value="Unassembled WGS sequence"/>
</dbReference>
<proteinExistence type="predicted"/>
<name>A0A7R9MW46_9ACAR</name>
<accession>A0A7R9MW46</accession>
<feature type="non-terminal residue" evidence="1">
    <location>
        <position position="50"/>
    </location>
</feature>
<protein>
    <submittedName>
        <fullName evidence="1">Uncharacterized protein</fullName>
    </submittedName>
</protein>
<dbReference type="AlphaFoldDB" id="A0A7R9MW46"/>